<proteinExistence type="predicted"/>
<accession>A0ABX2FYU1</accession>
<sequence length="137" mass="14089">MTTPRTRHPVQAGALGLVLLALLPPAGAARLAPGMAAGATDSRAGAAAAVPAPQAGLDLARAVIVRVDAARSTLVLDGQPVGWDSGQLRVYTASGEPTGPAALQRGQRIRYALEPFVAVGRPRRVVLIYLDSPERAP</sequence>
<comment type="caution">
    <text evidence="2">The sequence shown here is derived from an EMBL/GenBank/DDBJ whole genome shotgun (WGS) entry which is preliminary data.</text>
</comment>
<protein>
    <submittedName>
        <fullName evidence="2">Uncharacterized protein</fullName>
    </submittedName>
</protein>
<dbReference type="RefSeq" id="WP_173804162.1">
    <property type="nucleotide sequence ID" value="NZ_JABSNM010000003.1"/>
</dbReference>
<reference evidence="2 3" key="1">
    <citation type="submission" date="2020-05" db="EMBL/GenBank/DDBJ databases">
        <title>Genomic Encyclopedia of Type Strains, Phase IV (KMG-V): Genome sequencing to study the core and pangenomes of soil and plant-associated prokaryotes.</title>
        <authorList>
            <person name="Whitman W."/>
        </authorList>
    </citation>
    <scope>NUCLEOTIDE SEQUENCE [LARGE SCALE GENOMIC DNA]</scope>
    <source>
        <strain evidence="2 3">C29</strain>
    </source>
</reference>
<organism evidence="2 3">
    <name type="scientific">Sphaerotilus uruguayifluvii</name>
    <dbReference type="NCBI Taxonomy" id="2735897"/>
    <lineage>
        <taxon>Bacteria</taxon>
        <taxon>Pseudomonadati</taxon>
        <taxon>Pseudomonadota</taxon>
        <taxon>Betaproteobacteria</taxon>
        <taxon>Burkholderiales</taxon>
        <taxon>Sphaerotilaceae</taxon>
        <taxon>Sphaerotilus</taxon>
    </lineage>
</organism>
<keyword evidence="1" id="KW-0732">Signal</keyword>
<evidence type="ECO:0000313" key="2">
    <source>
        <dbReference type="EMBL" id="NRT55174.1"/>
    </source>
</evidence>
<dbReference type="EMBL" id="JABSNM010000003">
    <property type="protein sequence ID" value="NRT55174.1"/>
    <property type="molecule type" value="Genomic_DNA"/>
</dbReference>
<keyword evidence="3" id="KW-1185">Reference proteome</keyword>
<feature type="chain" id="PRO_5045264471" evidence="1">
    <location>
        <begin position="29"/>
        <end position="137"/>
    </location>
</feature>
<feature type="signal peptide" evidence="1">
    <location>
        <begin position="1"/>
        <end position="28"/>
    </location>
</feature>
<evidence type="ECO:0000256" key="1">
    <source>
        <dbReference type="SAM" id="SignalP"/>
    </source>
</evidence>
<dbReference type="Proteomes" id="UP001516061">
    <property type="component" value="Unassembled WGS sequence"/>
</dbReference>
<gene>
    <name evidence="2" type="ORF">HNQ01_000884</name>
</gene>
<evidence type="ECO:0000313" key="3">
    <source>
        <dbReference type="Proteomes" id="UP001516061"/>
    </source>
</evidence>
<name>A0ABX2FYU1_9BURK</name>